<evidence type="ECO:0000256" key="1">
    <source>
        <dbReference type="SAM" id="Phobius"/>
    </source>
</evidence>
<accession>A0A9P0A0C6</accession>
<dbReference type="KEGG" id="btab:109035512"/>
<feature type="transmembrane region" description="Helical" evidence="1">
    <location>
        <begin position="66"/>
        <end position="83"/>
    </location>
</feature>
<keyword evidence="3" id="KW-1185">Reference proteome</keyword>
<evidence type="ECO:0000313" key="2">
    <source>
        <dbReference type="EMBL" id="CAH0381662.1"/>
    </source>
</evidence>
<reference evidence="2" key="1">
    <citation type="submission" date="2021-12" db="EMBL/GenBank/DDBJ databases">
        <authorList>
            <person name="King R."/>
        </authorList>
    </citation>
    <scope>NUCLEOTIDE SEQUENCE</scope>
</reference>
<proteinExistence type="predicted"/>
<sequence>MFFDAKVVCFLVFVVVTGSGFVLAAAAVSHTNLPKALPLTRPEVSTDAVGEPNSEASHLSAQSRDAAYFMPTGISALGALLFLKVKAVLVVLVAVIIIGLLSKVAGGYGGVHCGGGPMCPQIPHSAEYPPSGHTAYREDYFPHYEPTATGPYSRSSESQGVVSRMLNTVNVVDLGFAVLDIPSDECRRRLVCEMDNSAIRHPPLAFLLDTFRENLSKYREETTTDGMRNCGKLYAHCDTWFPLTVVNASMPG</sequence>
<keyword evidence="1" id="KW-0812">Transmembrane</keyword>
<keyword evidence="1" id="KW-0472">Membrane</keyword>
<name>A0A9P0A0C6_BEMTA</name>
<keyword evidence="1" id="KW-1133">Transmembrane helix</keyword>
<dbReference type="AlphaFoldDB" id="A0A9P0A0C6"/>
<evidence type="ECO:0000313" key="3">
    <source>
        <dbReference type="Proteomes" id="UP001152759"/>
    </source>
</evidence>
<dbReference type="EMBL" id="OU963862">
    <property type="protein sequence ID" value="CAH0381662.1"/>
    <property type="molecule type" value="Genomic_DNA"/>
</dbReference>
<dbReference type="Proteomes" id="UP001152759">
    <property type="component" value="Chromosome 1"/>
</dbReference>
<feature type="transmembrane region" description="Helical" evidence="1">
    <location>
        <begin position="90"/>
        <end position="111"/>
    </location>
</feature>
<gene>
    <name evidence="2" type="ORF">BEMITA_LOCUS1283</name>
</gene>
<protein>
    <submittedName>
        <fullName evidence="2">Uncharacterized protein</fullName>
    </submittedName>
</protein>
<organism evidence="2 3">
    <name type="scientific">Bemisia tabaci</name>
    <name type="common">Sweetpotato whitefly</name>
    <name type="synonym">Aleurodes tabaci</name>
    <dbReference type="NCBI Taxonomy" id="7038"/>
    <lineage>
        <taxon>Eukaryota</taxon>
        <taxon>Metazoa</taxon>
        <taxon>Ecdysozoa</taxon>
        <taxon>Arthropoda</taxon>
        <taxon>Hexapoda</taxon>
        <taxon>Insecta</taxon>
        <taxon>Pterygota</taxon>
        <taxon>Neoptera</taxon>
        <taxon>Paraneoptera</taxon>
        <taxon>Hemiptera</taxon>
        <taxon>Sternorrhyncha</taxon>
        <taxon>Aleyrodoidea</taxon>
        <taxon>Aleyrodidae</taxon>
        <taxon>Aleyrodinae</taxon>
        <taxon>Bemisia</taxon>
    </lineage>
</organism>